<proteinExistence type="predicted"/>
<dbReference type="AlphaFoldDB" id="A0A183D8B9"/>
<evidence type="ECO:0000313" key="2">
    <source>
        <dbReference type="EMBL" id="VDK48345.1"/>
    </source>
</evidence>
<organism evidence="4">
    <name type="scientific">Gongylonema pulchrum</name>
    <dbReference type="NCBI Taxonomy" id="637853"/>
    <lineage>
        <taxon>Eukaryota</taxon>
        <taxon>Metazoa</taxon>
        <taxon>Ecdysozoa</taxon>
        <taxon>Nematoda</taxon>
        <taxon>Chromadorea</taxon>
        <taxon>Rhabditida</taxon>
        <taxon>Spirurina</taxon>
        <taxon>Spiruromorpha</taxon>
        <taxon>Spiruroidea</taxon>
        <taxon>Gongylonematidae</taxon>
        <taxon>Gongylonema</taxon>
    </lineage>
</organism>
<accession>A0A183D8B9</accession>
<keyword evidence="3" id="KW-1185">Reference proteome</keyword>
<dbReference type="InterPro" id="IPR036034">
    <property type="entry name" value="PDZ_sf"/>
</dbReference>
<dbReference type="InterPro" id="IPR001478">
    <property type="entry name" value="PDZ"/>
</dbReference>
<reference evidence="4" key="1">
    <citation type="submission" date="2016-06" db="UniProtKB">
        <authorList>
            <consortium name="WormBaseParasite"/>
        </authorList>
    </citation>
    <scope>IDENTIFICATION</scope>
</reference>
<evidence type="ECO:0000313" key="4">
    <source>
        <dbReference type="WBParaSite" id="GPUH_0000496701-mRNA-1"/>
    </source>
</evidence>
<evidence type="ECO:0000259" key="1">
    <source>
        <dbReference type="SMART" id="SM00228"/>
    </source>
</evidence>
<dbReference type="WBParaSite" id="GPUH_0000496701-mRNA-1">
    <property type="protein sequence ID" value="GPUH_0000496701-mRNA-1"/>
    <property type="gene ID" value="GPUH_0000496701"/>
</dbReference>
<reference evidence="2 3" key="2">
    <citation type="submission" date="2018-11" db="EMBL/GenBank/DDBJ databases">
        <authorList>
            <consortium name="Pathogen Informatics"/>
        </authorList>
    </citation>
    <scope>NUCLEOTIDE SEQUENCE [LARGE SCALE GENOMIC DNA]</scope>
</reference>
<name>A0A183D8B9_9BILA</name>
<evidence type="ECO:0000313" key="3">
    <source>
        <dbReference type="Proteomes" id="UP000271098"/>
    </source>
</evidence>
<protein>
    <submittedName>
        <fullName evidence="4">PDZ domain-containing protein</fullName>
    </submittedName>
</protein>
<dbReference type="SMART" id="SM00228">
    <property type="entry name" value="PDZ"/>
    <property type="match status" value="1"/>
</dbReference>
<dbReference type="Gene3D" id="2.30.42.10">
    <property type="match status" value="1"/>
</dbReference>
<dbReference type="OrthoDB" id="10446722at2759"/>
<gene>
    <name evidence="2" type="ORF">GPUH_LOCUS4961</name>
</gene>
<dbReference type="Proteomes" id="UP000271098">
    <property type="component" value="Unassembled WGS sequence"/>
</dbReference>
<sequence>MLTINRQKGEAESENKIDRYVIELKRENDGEPFGIVPVVEEDTVIVGKVTGIAAFAGVKEKDQIKRVNGEAVQSVADFEQFTRGQQKIVLYIVRGAKIVKSTKVELEAKVHF</sequence>
<dbReference type="EMBL" id="UYRT01009939">
    <property type="protein sequence ID" value="VDK48345.1"/>
    <property type="molecule type" value="Genomic_DNA"/>
</dbReference>
<dbReference type="SUPFAM" id="SSF50156">
    <property type="entry name" value="PDZ domain-like"/>
    <property type="match status" value="1"/>
</dbReference>
<feature type="domain" description="PDZ" evidence="1">
    <location>
        <begin position="31"/>
        <end position="96"/>
    </location>
</feature>